<reference evidence="1" key="2">
    <citation type="submission" date="2021-04" db="EMBL/GenBank/DDBJ databases">
        <authorList>
            <person name="Dong X."/>
        </authorList>
    </citation>
    <scope>NUCLEOTIDE SEQUENCE</scope>
    <source>
        <strain evidence="1">ZWT</strain>
    </source>
</reference>
<accession>A0A9J6PA58</accession>
<keyword evidence="2" id="KW-1185">Reference proteome</keyword>
<organism evidence="1 2">
    <name type="scientific">Oceanirhabdus seepicola</name>
    <dbReference type="NCBI Taxonomy" id="2828781"/>
    <lineage>
        <taxon>Bacteria</taxon>
        <taxon>Bacillati</taxon>
        <taxon>Bacillota</taxon>
        <taxon>Clostridia</taxon>
        <taxon>Eubacteriales</taxon>
        <taxon>Clostridiaceae</taxon>
        <taxon>Oceanirhabdus</taxon>
    </lineage>
</organism>
<proteinExistence type="predicted"/>
<evidence type="ECO:0000313" key="2">
    <source>
        <dbReference type="Proteomes" id="UP001056429"/>
    </source>
</evidence>
<evidence type="ECO:0000313" key="1">
    <source>
        <dbReference type="EMBL" id="MCM1992277.1"/>
    </source>
</evidence>
<protein>
    <submittedName>
        <fullName evidence="1">Uncharacterized protein</fullName>
    </submittedName>
</protein>
<dbReference type="AlphaFoldDB" id="A0A9J6PA58"/>
<name>A0A9J6PA58_9CLOT</name>
<sequence length="180" mass="20863">MKYQLVALFEKSNHYNLKEIQRNVCRKLNLYKPTTILYVPICTILDIDMDITEEVVCKVLAPYKHFKIKINNSMSLTKDNKVYIKIDQSGYISTIQRKISDTLSLHGMKLSTKNNDLIIPIANGNYNFKKLLSKNTCLSVIKNKPCEETISYGKIVKLELWRIGGPRKDNVIMSFPLRQF</sequence>
<gene>
    <name evidence="1" type="ORF">KDK92_21345</name>
</gene>
<dbReference type="EMBL" id="JAGSOJ010000005">
    <property type="protein sequence ID" value="MCM1992277.1"/>
    <property type="molecule type" value="Genomic_DNA"/>
</dbReference>
<dbReference type="Proteomes" id="UP001056429">
    <property type="component" value="Unassembled WGS sequence"/>
</dbReference>
<reference evidence="1" key="1">
    <citation type="journal article" date="2021" name="mSystems">
        <title>Bacteria and Archaea Synergistically Convert Glycine Betaine to Biogenic Methane in the Formosa Cold Seep of the South China Sea.</title>
        <authorList>
            <person name="Li L."/>
            <person name="Zhang W."/>
            <person name="Zhang S."/>
            <person name="Song L."/>
            <person name="Sun Q."/>
            <person name="Zhang H."/>
            <person name="Xiang H."/>
            <person name="Dong X."/>
        </authorList>
    </citation>
    <scope>NUCLEOTIDE SEQUENCE</scope>
    <source>
        <strain evidence="1">ZWT</strain>
    </source>
</reference>
<comment type="caution">
    <text evidence="1">The sequence shown here is derived from an EMBL/GenBank/DDBJ whole genome shotgun (WGS) entry which is preliminary data.</text>
</comment>
<dbReference type="RefSeq" id="WP_250861436.1">
    <property type="nucleotide sequence ID" value="NZ_JAGSOJ010000005.1"/>
</dbReference>